<evidence type="ECO:0000256" key="1">
    <source>
        <dbReference type="ARBA" id="ARBA00022801"/>
    </source>
</evidence>
<dbReference type="InterPro" id="IPR007781">
    <property type="entry name" value="NAGLU"/>
</dbReference>
<evidence type="ECO:0000313" key="6">
    <source>
        <dbReference type="EMBL" id="EXU96609.1"/>
    </source>
</evidence>
<sequence>MVRLRRLALAAVLSLPIADAAAATTSGISKLADRLFNGQGSAFEFVLTTRPEDWSRWNPPVNDNYTVQGARGKIRVEGTSLNALARGLRHYANDVLQMDEFWFVDTYKTAPQHLPAPKEPLSGASVVPWRYNLNTGELPKFLAFPIGGKETPTNQPKKVTFSYTFPWYQWEDWEKLLDWAALRGVNLQLAWVGYEKIFLDSLRELGLSNEDILPFFSGPAFQAWNRFGNIQRSWGGKGDLPLAFIEQQFELQKQIVTRMVELGITPVLPAFPGFVPESIKKVRPNANLTVSPNWFAPAPDKYTRDLFLDPLDDTYAELQKLFVTKQIDAFGNVTNVYTLDQFNELSPASGDTAYLRGIARNTYAGLTAANPAAVWLLQGWLFFSSRNFWTQPRIDAYLGGVEDHQGMLVLDLYSEVNPQWQRTNSYSGKPWIWCQLHDFGGNMALEGRVQTLTSAPIDALAQSKSLVGFGLTPEAYEGNEVVYDILLDQAWSATPLDTQAYFASWVTKRYAGISSIPSELYRAWEILRTDVYSNTRTDIPQVPVATYQLRPALSGIANRTGHFPHPTALHYDPLVLQGVWKLMLEALTRQGSLWKVPAFQLDFVDVSRQMLSNQFDVLYADLVNAYKCSTGAGGSRELRSNTPNCDVKAAGARLLFLLSTLDLTLLTSRHFALQSWVDAASAWGKAAGNEDLFTFNARSQVTVWQVNATNLNDYAAKAWGGLVGSYYKGRWSIFVDALVAASSSGSLDEGALARKLQVFEAEWQAGKQTVEQATPQDFRAVLAGLQGSWPELFLKVQ</sequence>
<dbReference type="EMBL" id="JELW01000047">
    <property type="protein sequence ID" value="EXU96609.1"/>
    <property type="molecule type" value="Genomic_DNA"/>
</dbReference>
<feature type="signal peptide" evidence="2">
    <location>
        <begin position="1"/>
        <end position="22"/>
    </location>
</feature>
<dbReference type="eggNOG" id="KOG2233">
    <property type="taxonomic scope" value="Eukaryota"/>
</dbReference>
<dbReference type="Gene3D" id="3.20.20.80">
    <property type="entry name" value="Glycosidases"/>
    <property type="match status" value="1"/>
</dbReference>
<evidence type="ECO:0000256" key="2">
    <source>
        <dbReference type="SAM" id="SignalP"/>
    </source>
</evidence>
<organism evidence="6 7">
    <name type="scientific">Metarhizium robertsii</name>
    <dbReference type="NCBI Taxonomy" id="568076"/>
    <lineage>
        <taxon>Eukaryota</taxon>
        <taxon>Fungi</taxon>
        <taxon>Dikarya</taxon>
        <taxon>Ascomycota</taxon>
        <taxon>Pezizomycotina</taxon>
        <taxon>Sordariomycetes</taxon>
        <taxon>Hypocreomycetidae</taxon>
        <taxon>Hypocreales</taxon>
        <taxon>Clavicipitaceae</taxon>
        <taxon>Metarhizium</taxon>
    </lineage>
</organism>
<dbReference type="Pfam" id="PF12971">
    <property type="entry name" value="NAGLU_N"/>
    <property type="match status" value="1"/>
</dbReference>
<feature type="chain" id="PRO_5001472758" evidence="2">
    <location>
        <begin position="23"/>
        <end position="797"/>
    </location>
</feature>
<evidence type="ECO:0000259" key="5">
    <source>
        <dbReference type="Pfam" id="PF12972"/>
    </source>
</evidence>
<dbReference type="InterPro" id="IPR029018">
    <property type="entry name" value="Hex-like_dom2"/>
</dbReference>
<dbReference type="SUPFAM" id="SSF51445">
    <property type="entry name" value="(Trans)glycosidases"/>
    <property type="match status" value="1"/>
</dbReference>
<keyword evidence="2" id="KW-0732">Signal</keyword>
<dbReference type="HOGENOM" id="CLU_011988_2_1_1"/>
<dbReference type="Proteomes" id="UP000030151">
    <property type="component" value="Unassembled WGS sequence"/>
</dbReference>
<gene>
    <name evidence="6" type="ORF">X797_010285</name>
</gene>
<dbReference type="InterPro" id="IPR024733">
    <property type="entry name" value="NAGLU_tim-barrel"/>
</dbReference>
<comment type="caution">
    <text evidence="6">The sequence shown here is derived from an EMBL/GenBank/DDBJ whole genome shotgun (WGS) entry which is preliminary data.</text>
</comment>
<keyword evidence="1 6" id="KW-0378">Hydrolase</keyword>
<dbReference type="Pfam" id="PF05089">
    <property type="entry name" value="NAGLU"/>
    <property type="match status" value="1"/>
</dbReference>
<dbReference type="OrthoDB" id="64736at2759"/>
<evidence type="ECO:0000313" key="7">
    <source>
        <dbReference type="Proteomes" id="UP000030151"/>
    </source>
</evidence>
<proteinExistence type="predicted"/>
<evidence type="ECO:0000259" key="3">
    <source>
        <dbReference type="Pfam" id="PF05089"/>
    </source>
</evidence>
<protein>
    <submittedName>
        <fullName evidence="6">Alpha-N-acetylglucosaminidase (Glycoside hydrolase family 89) domain protein</fullName>
    </submittedName>
</protein>
<feature type="domain" description="Alpha-N-acetylglucosaminidase N-terminal" evidence="4">
    <location>
        <begin position="27"/>
        <end position="116"/>
    </location>
</feature>
<dbReference type="GO" id="GO:0016787">
    <property type="term" value="F:hydrolase activity"/>
    <property type="evidence" value="ECO:0007669"/>
    <property type="project" value="UniProtKB-KW"/>
</dbReference>
<accession>A0A014MY86</accession>
<dbReference type="InterPro" id="IPR024732">
    <property type="entry name" value="NAGLU_C"/>
</dbReference>
<dbReference type="AlphaFoldDB" id="A0A014MY86"/>
<dbReference type="Gene3D" id="1.20.120.670">
    <property type="entry name" value="N-acetyl-b-d-glucoasminidase"/>
    <property type="match status" value="1"/>
</dbReference>
<feature type="domain" description="Alpha-N-acetylglucosaminidase tim-barrel" evidence="3">
    <location>
        <begin position="158"/>
        <end position="492"/>
    </location>
</feature>
<dbReference type="Gene3D" id="3.30.379.10">
    <property type="entry name" value="Chitobiase/beta-hexosaminidase domain 2-like"/>
    <property type="match status" value="1"/>
</dbReference>
<feature type="domain" description="Alpha-N-acetylglucosaminidase C-terminal" evidence="5">
    <location>
        <begin position="501"/>
        <end position="777"/>
    </location>
</feature>
<dbReference type="InterPro" id="IPR017853">
    <property type="entry name" value="GH"/>
</dbReference>
<dbReference type="Pfam" id="PF12972">
    <property type="entry name" value="NAGLU_C"/>
    <property type="match status" value="1"/>
</dbReference>
<name>A0A014MY86_9HYPO</name>
<dbReference type="InterPro" id="IPR024240">
    <property type="entry name" value="NAGLU_N"/>
</dbReference>
<dbReference type="PANTHER" id="PTHR12872">
    <property type="entry name" value="ALPHA-N-ACETYLGLUCOSAMINIDASE"/>
    <property type="match status" value="1"/>
</dbReference>
<evidence type="ECO:0000259" key="4">
    <source>
        <dbReference type="Pfam" id="PF12971"/>
    </source>
</evidence>
<dbReference type="PANTHER" id="PTHR12872:SF1">
    <property type="entry name" value="ALPHA-N-ACETYLGLUCOSAMINIDASE"/>
    <property type="match status" value="1"/>
</dbReference>
<reference evidence="6 7" key="1">
    <citation type="submission" date="2014-02" db="EMBL/GenBank/DDBJ databases">
        <title>The genome sequence of the entomopathogenic fungus Metarhizium robertsii ARSEF 2575.</title>
        <authorList>
            <person name="Giuliano Garisto Donzelli B."/>
            <person name="Roe B.A."/>
            <person name="Macmil S.L."/>
            <person name="Krasnoff S.B."/>
            <person name="Gibson D.M."/>
        </authorList>
    </citation>
    <scope>NUCLEOTIDE SEQUENCE [LARGE SCALE GENOMIC DNA]</scope>
    <source>
        <strain evidence="6 7">ARSEF 2575</strain>
    </source>
</reference>